<proteinExistence type="predicted"/>
<evidence type="ECO:0000256" key="6">
    <source>
        <dbReference type="SAM" id="Coils"/>
    </source>
</evidence>
<dbReference type="CDD" id="cd00266">
    <property type="entry name" value="MADS_SRF_like"/>
    <property type="match status" value="1"/>
</dbReference>
<gene>
    <name evidence="8" type="ORF">CASFOL_026191</name>
</gene>
<dbReference type="InterPro" id="IPR036879">
    <property type="entry name" value="TF_MADSbox_sf"/>
</dbReference>
<dbReference type="InterPro" id="IPR033897">
    <property type="entry name" value="SRF-like_MADS-box"/>
</dbReference>
<dbReference type="Gene3D" id="3.40.1810.10">
    <property type="entry name" value="Transcription factor, MADS-box"/>
    <property type="match status" value="1"/>
</dbReference>
<dbReference type="FunFam" id="3.40.1810.10:FF:000018">
    <property type="entry name" value="agamous-like MADS-box protein AGL80"/>
    <property type="match status" value="1"/>
</dbReference>
<dbReference type="SMART" id="SM00432">
    <property type="entry name" value="MADS"/>
    <property type="match status" value="1"/>
</dbReference>
<protein>
    <recommendedName>
        <fullName evidence="7">MADS-box domain-containing protein</fullName>
    </recommendedName>
</protein>
<comment type="caution">
    <text evidence="8">The sequence shown here is derived from an EMBL/GenBank/DDBJ whole genome shotgun (WGS) entry which is preliminary data.</text>
</comment>
<evidence type="ECO:0000313" key="9">
    <source>
        <dbReference type="Proteomes" id="UP001632038"/>
    </source>
</evidence>
<keyword evidence="4" id="KW-0804">Transcription</keyword>
<comment type="subcellular location">
    <subcellularLocation>
        <location evidence="1">Nucleus</location>
    </subcellularLocation>
</comment>
<dbReference type="PRINTS" id="PR00404">
    <property type="entry name" value="MADSDOMAIN"/>
</dbReference>
<evidence type="ECO:0000256" key="1">
    <source>
        <dbReference type="ARBA" id="ARBA00004123"/>
    </source>
</evidence>
<dbReference type="EMBL" id="JAVIJP010000033">
    <property type="protein sequence ID" value="KAL3629879.1"/>
    <property type="molecule type" value="Genomic_DNA"/>
</dbReference>
<dbReference type="Proteomes" id="UP001632038">
    <property type="component" value="Unassembled WGS sequence"/>
</dbReference>
<dbReference type="PANTHER" id="PTHR11945:SF387">
    <property type="entry name" value="AGAMOUS-LIKE MADS-BOX PROTEIN AGL80"/>
    <property type="match status" value="1"/>
</dbReference>
<dbReference type="InterPro" id="IPR002100">
    <property type="entry name" value="TF_MADSbox"/>
</dbReference>
<name>A0ABD3CK04_9LAMI</name>
<keyword evidence="2" id="KW-0805">Transcription regulation</keyword>
<feature type="coiled-coil region" evidence="6">
    <location>
        <begin position="87"/>
        <end position="114"/>
    </location>
</feature>
<evidence type="ECO:0000256" key="3">
    <source>
        <dbReference type="ARBA" id="ARBA00023125"/>
    </source>
</evidence>
<dbReference type="SUPFAM" id="SSF55455">
    <property type="entry name" value="SRF-like"/>
    <property type="match status" value="1"/>
</dbReference>
<evidence type="ECO:0000256" key="4">
    <source>
        <dbReference type="ARBA" id="ARBA00023163"/>
    </source>
</evidence>
<keyword evidence="5" id="KW-0539">Nucleus</keyword>
<dbReference type="GO" id="GO:0003677">
    <property type="term" value="F:DNA binding"/>
    <property type="evidence" value="ECO:0007669"/>
    <property type="project" value="UniProtKB-KW"/>
</dbReference>
<sequence length="227" mass="25529">MTRKKVTLAYITNDSERRASFRKRKRGLIKKVSELSTLCDVDACAIIYSLYDLEPEVWPSPEGAEAVLARFRTLSEMEKSKKMVNQESFTRQRIKKAEEQLRRLRKENTRREMESFMFRCLGGKASMDHFDLRNSTEMGWVIDQMLRDIQSRMDAVKNNIHHDSSNSGATVVGAVAPAPPSAAVTGGGNMQGYLFGNGLCFDFGVLPYPYTFKNPNGSGGDPSNLRS</sequence>
<evidence type="ECO:0000313" key="8">
    <source>
        <dbReference type="EMBL" id="KAL3629879.1"/>
    </source>
</evidence>
<evidence type="ECO:0000256" key="2">
    <source>
        <dbReference type="ARBA" id="ARBA00023015"/>
    </source>
</evidence>
<dbReference type="AlphaFoldDB" id="A0ABD3CK04"/>
<reference evidence="9" key="1">
    <citation type="journal article" date="2024" name="IScience">
        <title>Strigolactones Initiate the Formation of Haustorium-like Structures in Castilleja.</title>
        <authorList>
            <person name="Buerger M."/>
            <person name="Peterson D."/>
            <person name="Chory J."/>
        </authorList>
    </citation>
    <scope>NUCLEOTIDE SEQUENCE [LARGE SCALE GENOMIC DNA]</scope>
</reference>
<dbReference type="Pfam" id="PF00319">
    <property type="entry name" value="SRF-TF"/>
    <property type="match status" value="1"/>
</dbReference>
<dbReference type="PROSITE" id="PS50066">
    <property type="entry name" value="MADS_BOX_2"/>
    <property type="match status" value="1"/>
</dbReference>
<feature type="domain" description="MADS-box" evidence="7">
    <location>
        <begin position="1"/>
        <end position="49"/>
    </location>
</feature>
<accession>A0ABD3CK04</accession>
<evidence type="ECO:0000259" key="7">
    <source>
        <dbReference type="PROSITE" id="PS50066"/>
    </source>
</evidence>
<keyword evidence="9" id="KW-1185">Reference proteome</keyword>
<organism evidence="8 9">
    <name type="scientific">Castilleja foliolosa</name>
    <dbReference type="NCBI Taxonomy" id="1961234"/>
    <lineage>
        <taxon>Eukaryota</taxon>
        <taxon>Viridiplantae</taxon>
        <taxon>Streptophyta</taxon>
        <taxon>Embryophyta</taxon>
        <taxon>Tracheophyta</taxon>
        <taxon>Spermatophyta</taxon>
        <taxon>Magnoliopsida</taxon>
        <taxon>eudicotyledons</taxon>
        <taxon>Gunneridae</taxon>
        <taxon>Pentapetalae</taxon>
        <taxon>asterids</taxon>
        <taxon>lamiids</taxon>
        <taxon>Lamiales</taxon>
        <taxon>Orobanchaceae</taxon>
        <taxon>Pedicularideae</taxon>
        <taxon>Castillejinae</taxon>
        <taxon>Castilleja</taxon>
    </lineage>
</organism>
<keyword evidence="3" id="KW-0238">DNA-binding</keyword>
<keyword evidence="6" id="KW-0175">Coiled coil</keyword>
<dbReference type="PANTHER" id="PTHR11945">
    <property type="entry name" value="MADS BOX PROTEIN"/>
    <property type="match status" value="1"/>
</dbReference>
<dbReference type="GO" id="GO:0005634">
    <property type="term" value="C:nucleus"/>
    <property type="evidence" value="ECO:0007669"/>
    <property type="project" value="UniProtKB-SubCell"/>
</dbReference>
<evidence type="ECO:0000256" key="5">
    <source>
        <dbReference type="ARBA" id="ARBA00023242"/>
    </source>
</evidence>